<feature type="transmembrane region" description="Helical" evidence="1">
    <location>
        <begin position="154"/>
        <end position="178"/>
    </location>
</feature>
<accession>Q0Z884</accession>
<dbReference type="AlphaFoldDB" id="Q0Z884"/>
<keyword evidence="1" id="KW-1133">Transmembrane helix</keyword>
<keyword evidence="2" id="KW-0496">Mitochondrion</keyword>
<gene>
    <name evidence="2" type="primary">nad2</name>
</gene>
<sequence>MKLLIYFLIMIFSLNIYLWWWTWLMVELLNWFLMLMMKSNYILLFLMWQSFSSVMIMFSVFYMNNMILLFILLKMGMPPFHHLIINSQFNWSFISFIVFNTIHKYLPCLILMNFMYMNLMFLMLIFLGILFFLFNFSLKLFILGMSIVDMFWMISSWLISMKIFTIYLLMNLFILLMWLNSWKTSNINFYSFNIQIILIFLCSIPPLSSFVMKWLIVGFLNFNMGLVSLMGSWFIMILMWMWLSLQLINKELIFESKDINMMMIMLMMLWLL</sequence>
<keyword evidence="1" id="KW-0812">Transmembrane</keyword>
<name>Q0Z884_9BILA</name>
<evidence type="ECO:0000313" key="2">
    <source>
        <dbReference type="EMBL" id="ABG38295.1"/>
    </source>
</evidence>
<feature type="transmembrane region" description="Helical" evidence="1">
    <location>
        <begin position="190"/>
        <end position="208"/>
    </location>
</feature>
<proteinExistence type="predicted"/>
<keyword evidence="1" id="KW-0472">Membrane</keyword>
<feature type="transmembrane region" description="Helical" evidence="1">
    <location>
        <begin position="6"/>
        <end position="29"/>
    </location>
</feature>
<feature type="transmembrane region" description="Helical" evidence="1">
    <location>
        <begin position="41"/>
        <end position="63"/>
    </location>
</feature>
<feature type="transmembrane region" description="Helical" evidence="1">
    <location>
        <begin position="114"/>
        <end position="134"/>
    </location>
</feature>
<geneLocation type="mitochondrion" evidence="2"/>
<protein>
    <submittedName>
        <fullName evidence="2">NADH dehydrogenase subunit 2</fullName>
    </submittedName>
</protein>
<reference evidence="2" key="1">
    <citation type="submission" date="2006-05" db="EMBL/GenBank/DDBJ databases">
        <title>Complete mitochondrial genome of a new pillbug parasite nematode.</title>
        <authorList>
            <person name="Hyman B."/>
            <person name="Tang S."/>
        </authorList>
    </citation>
    <scope>NUCLEOTIDE SEQUENCE</scope>
    <source>
        <strain evidence="2">Riverside</strain>
    </source>
</reference>
<organism evidence="2">
    <name type="scientific">Agamermis sp. BH-2006</name>
    <dbReference type="NCBI Taxonomy" id="390897"/>
    <lineage>
        <taxon>Eukaryota</taxon>
        <taxon>Metazoa</taxon>
        <taxon>Ecdysozoa</taxon>
        <taxon>Nematoda</taxon>
        <taxon>Enoplea</taxon>
        <taxon>Dorylaimia</taxon>
        <taxon>Mermithida</taxon>
        <taxon>Mermithoidea</taxon>
        <taxon>Mermithidae</taxon>
        <taxon>Agamermis</taxon>
    </lineage>
</organism>
<dbReference type="EMBL" id="DQ665656">
    <property type="protein sequence ID" value="ABG38295.1"/>
    <property type="molecule type" value="Genomic_DNA"/>
</dbReference>
<feature type="transmembrane region" description="Helical" evidence="1">
    <location>
        <begin position="214"/>
        <end position="240"/>
    </location>
</feature>
<evidence type="ECO:0000256" key="1">
    <source>
        <dbReference type="SAM" id="Phobius"/>
    </source>
</evidence>
<feature type="transmembrane region" description="Helical" evidence="1">
    <location>
        <begin position="83"/>
        <end position="102"/>
    </location>
</feature>